<reference evidence="2" key="1">
    <citation type="journal article" date="2015" name="MBio">
        <title>Genome-Resolved Metagenomic Analysis Reveals Roles for Candidate Phyla and Other Microbial Community Members in Biogeochemical Transformations in Oil Reservoirs.</title>
        <authorList>
            <person name="Hu P."/>
            <person name="Tom L."/>
            <person name="Singh A."/>
            <person name="Thomas B.C."/>
            <person name="Baker B.J."/>
            <person name="Piceno Y.M."/>
            <person name="Andersen G.L."/>
            <person name="Banfield J.F."/>
        </authorList>
    </citation>
    <scope>NUCLEOTIDE SEQUENCE [LARGE SCALE GENOMIC DNA]</scope>
</reference>
<name>A0A101I3D1_UNCT6</name>
<protein>
    <submittedName>
        <fullName evidence="1">Uncharacterized protein</fullName>
    </submittedName>
</protein>
<dbReference type="EMBL" id="LGGX01000001">
    <property type="protein sequence ID" value="KUK88202.1"/>
    <property type="molecule type" value="Genomic_DNA"/>
</dbReference>
<dbReference type="AlphaFoldDB" id="A0A101I3D1"/>
<dbReference type="Pfam" id="PF20660">
    <property type="entry name" value="DUF6812"/>
    <property type="match status" value="1"/>
</dbReference>
<comment type="caution">
    <text evidence="1">The sequence shown here is derived from an EMBL/GenBank/DDBJ whole genome shotgun (WGS) entry which is preliminary data.</text>
</comment>
<evidence type="ECO:0000313" key="2">
    <source>
        <dbReference type="Proteomes" id="UP000053467"/>
    </source>
</evidence>
<organism evidence="1 2">
    <name type="scientific">candidate division TA06 bacterium 34_109</name>
    <dbReference type="NCBI Taxonomy" id="1635277"/>
    <lineage>
        <taxon>Bacteria</taxon>
        <taxon>Bacteria division TA06</taxon>
    </lineage>
</organism>
<dbReference type="Proteomes" id="UP000053467">
    <property type="component" value="Unassembled WGS sequence"/>
</dbReference>
<gene>
    <name evidence="1" type="ORF">XE03_0208</name>
</gene>
<accession>A0A101I3D1</accession>
<proteinExistence type="predicted"/>
<dbReference type="InterPro" id="IPR049210">
    <property type="entry name" value="DUF6812"/>
</dbReference>
<evidence type="ECO:0000313" key="1">
    <source>
        <dbReference type="EMBL" id="KUK88202.1"/>
    </source>
</evidence>
<sequence>MAFERERVKSLIFTTNCEIRGYVHIPPGGRLTDFLNNIAKPFIPVTDAEVRTVDGKTYKTKLMQLNKDFITIIIPEESIDKEGSL</sequence>